<gene>
    <name evidence="3" type="ORF">HOP12_07955</name>
</gene>
<dbReference type="Proteomes" id="UP000580839">
    <property type="component" value="Unassembled WGS sequence"/>
</dbReference>
<protein>
    <submittedName>
        <fullName evidence="3">Uncharacterized protein</fullName>
    </submittedName>
</protein>
<reference evidence="3 4" key="1">
    <citation type="submission" date="2020-04" db="EMBL/GenBank/DDBJ databases">
        <title>Metagenomic profiling of ammonia- and methane-oxidizing microorganisms in a Dutch drinking water treatment plant.</title>
        <authorList>
            <person name="Poghosyan L."/>
            <person name="Leucker S."/>
        </authorList>
    </citation>
    <scope>NUCLEOTIDE SEQUENCE [LARGE SCALE GENOMIC DNA]</scope>
    <source>
        <strain evidence="3">S-RSF-IL-03</strain>
    </source>
</reference>
<evidence type="ECO:0000313" key="4">
    <source>
        <dbReference type="Proteomes" id="UP000580839"/>
    </source>
</evidence>
<keyword evidence="2" id="KW-0812">Transmembrane</keyword>
<feature type="transmembrane region" description="Helical" evidence="2">
    <location>
        <begin position="54"/>
        <end position="73"/>
    </location>
</feature>
<proteinExistence type="predicted"/>
<feature type="region of interest" description="Disordered" evidence="1">
    <location>
        <begin position="1"/>
        <end position="46"/>
    </location>
</feature>
<keyword evidence="2" id="KW-1133">Transmembrane helix</keyword>
<comment type="caution">
    <text evidence="3">The sequence shown here is derived from an EMBL/GenBank/DDBJ whole genome shotgun (WGS) entry which is preliminary data.</text>
</comment>
<evidence type="ECO:0000256" key="2">
    <source>
        <dbReference type="SAM" id="Phobius"/>
    </source>
</evidence>
<dbReference type="EMBL" id="JABFRW010000092">
    <property type="protein sequence ID" value="NOT34088.1"/>
    <property type="molecule type" value="Genomic_DNA"/>
</dbReference>
<evidence type="ECO:0000313" key="3">
    <source>
        <dbReference type="EMBL" id="NOT34088.1"/>
    </source>
</evidence>
<accession>A0A849SEE0</accession>
<organism evidence="3 4">
    <name type="scientific">Eiseniibacteriota bacterium</name>
    <dbReference type="NCBI Taxonomy" id="2212470"/>
    <lineage>
        <taxon>Bacteria</taxon>
        <taxon>Candidatus Eiseniibacteriota</taxon>
    </lineage>
</organism>
<name>A0A849SEE0_UNCEI</name>
<feature type="compositionally biased region" description="Basic and acidic residues" evidence="1">
    <location>
        <begin position="1"/>
        <end position="16"/>
    </location>
</feature>
<dbReference type="AlphaFoldDB" id="A0A849SEE0"/>
<sequence>MSRDSGSRPDGTHQDEQVLELETERVGAPLPGAQPPPGQGGVNLPQRSANRRRAAWAVALFADFLQWIALPFFAPGVLSPFNNGLDLLVAALLIRLLGWHWAFLPTFVAELVPGLDLVPTWTAAVWLATRGAARK</sequence>
<evidence type="ECO:0000256" key="1">
    <source>
        <dbReference type="SAM" id="MobiDB-lite"/>
    </source>
</evidence>
<keyword evidence="2" id="KW-0472">Membrane</keyword>